<accession>A0AAU8III7</accession>
<dbReference type="EMBL" id="CP159510">
    <property type="protein sequence ID" value="XCJ18163.1"/>
    <property type="molecule type" value="Genomic_DNA"/>
</dbReference>
<dbReference type="InterPro" id="IPR006829">
    <property type="entry name" value="LXG_dom"/>
</dbReference>
<gene>
    <name evidence="5" type="ORF">ABNN70_06890</name>
</gene>
<reference evidence="5" key="1">
    <citation type="submission" date="2024-06" db="EMBL/GenBank/DDBJ databases">
        <authorList>
            <person name="Fan A."/>
            <person name="Zhang F.Y."/>
            <person name="Zhang L."/>
        </authorList>
    </citation>
    <scope>NUCLEOTIDE SEQUENCE</scope>
    <source>
        <strain evidence="5">Y61</strain>
    </source>
</reference>
<dbReference type="PANTHER" id="PTHR34976:SF2">
    <property type="entry name" value="TYPE VII SECRETION SYSTEM PROTEIN ESSD"/>
    <property type="match status" value="1"/>
</dbReference>
<sequence length="682" mass="75303">MRAARYGGAGSAGSTQVYDAESLKAAAESQADTYQNLRDQFHALRTAFTQLSELGSDFQGQGATAIKNFYSAQVQVVDAWLRLLDKQVAYYRGIAGEIDDRQLGGRTHVQIPFLNEDLMMGYARSKAMIRDQREQISRILRSVSDLVSIPVFSNHDVDQALDEAEKKRAQTVLDVQNLDQSLTSEYHQITEDLPYIASLYGELIHATKQGADVQPMHFNAEAWRSSAIYQAQDEMKQVTGNYLQYKKQQENVREMEKQKEAEANRPWYQKAGSAMATFAGELSGYYDYLRAVEGIDPETGRKLSAGERATAGAMAAATFIPIIGWGGRIAKGGTALYKTTRGTEAVGKALNTYDQANQTLKVLSQSEKGITALLAANGITQATTGRDLFGRQLTEDEQRSSLLQGVFMMNLFTRRLAISPEQKASVHEQSQAFKAHVAKIVHNAKASVSSNKWKPAMAGASDDLAKVSDDAEGIAKTLSATKVDRSGNIGEKSSAGVGRANDDAIHSNLVSTFGEMNDEDAIRYNQYWVDVSKGLDTETRVKLTQWGHYRPSTSLYSEYKHVYDNPKYYNQETGEIYWPKNNGAELGTEERVSMGSGDTFGRIGGEKGRFVAPCGTSPEQLSLAPGTDLSKYTEYRVLQEIPDIEKARVAPWFDQPGGGIQFFMPAKIKDLLQQGYIEKIGK</sequence>
<comment type="subcellular location">
    <subcellularLocation>
        <location evidence="1">Secreted</location>
    </subcellularLocation>
</comment>
<dbReference type="GO" id="GO:0050135">
    <property type="term" value="F:NADP+ nucleosidase activity"/>
    <property type="evidence" value="ECO:0007669"/>
    <property type="project" value="InterPro"/>
</dbReference>
<evidence type="ECO:0000313" key="5">
    <source>
        <dbReference type="EMBL" id="XCJ18163.1"/>
    </source>
</evidence>
<dbReference type="AlphaFoldDB" id="A0AAU8III7"/>
<proteinExistence type="inferred from homology"/>
<dbReference type="InterPro" id="IPR025331">
    <property type="entry name" value="TNT"/>
</dbReference>
<feature type="domain" description="LXG" evidence="4">
    <location>
        <begin position="14"/>
        <end position="249"/>
    </location>
</feature>
<comment type="similarity">
    <text evidence="3">In the N-terminal section; belongs to the LXG family.</text>
</comment>
<name>A0AAU8III7_9BACL</name>
<dbReference type="PANTHER" id="PTHR34976">
    <property type="entry name" value="RIBONUCLEASE YQCG-RELATED"/>
    <property type="match status" value="1"/>
</dbReference>
<evidence type="ECO:0000256" key="2">
    <source>
        <dbReference type="ARBA" id="ARBA00022525"/>
    </source>
</evidence>
<evidence type="ECO:0000256" key="3">
    <source>
        <dbReference type="ARBA" id="ARBA00034117"/>
    </source>
</evidence>
<dbReference type="PROSITE" id="PS51756">
    <property type="entry name" value="LXG"/>
    <property type="match status" value="1"/>
</dbReference>
<protein>
    <submittedName>
        <fullName evidence="5">T7SS effector LXG polymorphic toxin</fullName>
    </submittedName>
</protein>
<keyword evidence="2" id="KW-0964">Secreted</keyword>
<evidence type="ECO:0000259" key="4">
    <source>
        <dbReference type="PROSITE" id="PS51756"/>
    </source>
</evidence>
<dbReference type="RefSeq" id="WP_353949238.1">
    <property type="nucleotide sequence ID" value="NZ_CP159510.1"/>
</dbReference>
<dbReference type="InterPro" id="IPR027797">
    <property type="entry name" value="PT-TG_dom"/>
</dbReference>
<evidence type="ECO:0000256" key="1">
    <source>
        <dbReference type="ARBA" id="ARBA00004613"/>
    </source>
</evidence>
<dbReference type="Pfam" id="PF14021">
    <property type="entry name" value="TNT"/>
    <property type="match status" value="1"/>
</dbReference>
<dbReference type="GO" id="GO:0005576">
    <property type="term" value="C:extracellular region"/>
    <property type="evidence" value="ECO:0007669"/>
    <property type="project" value="UniProtKB-SubCell"/>
</dbReference>
<dbReference type="InterPro" id="IPR051768">
    <property type="entry name" value="Bact_secretion_toxin"/>
</dbReference>
<dbReference type="Pfam" id="PF04740">
    <property type="entry name" value="LXG"/>
    <property type="match status" value="1"/>
</dbReference>
<dbReference type="Pfam" id="PF14449">
    <property type="entry name" value="PT-TG"/>
    <property type="match status" value="1"/>
</dbReference>
<organism evidence="5">
    <name type="scientific">Sporolactobacillus sp. Y61</name>
    <dbReference type="NCBI Taxonomy" id="3160863"/>
    <lineage>
        <taxon>Bacteria</taxon>
        <taxon>Bacillati</taxon>
        <taxon>Bacillota</taxon>
        <taxon>Bacilli</taxon>
        <taxon>Bacillales</taxon>
        <taxon>Sporolactobacillaceae</taxon>
        <taxon>Sporolactobacillus</taxon>
    </lineage>
</organism>